<keyword evidence="1" id="KW-0732">Signal</keyword>
<dbReference type="AlphaFoldDB" id="A0A7W7VGN2"/>
<comment type="caution">
    <text evidence="2">The sequence shown here is derived from an EMBL/GenBank/DDBJ whole genome shotgun (WGS) entry which is preliminary data.</text>
</comment>
<gene>
    <name evidence="2" type="ORF">FHR82_005799</name>
</gene>
<name>A0A7W7VGN2_9PSEU</name>
<sequence>MRKRFFGVLAAGLAGLTLAGSVSQAAAEQSPAAAEAGSSYTAVDPVRVLDTRDSMPVGPGGGVSVNLADRVPAGTTAVVLNVTAVSPTVATFITAHDRWAPRPGVSNLNVRTMETRSNEATVVVDDERPWVTLYNRNGNVNLVADLVGYYSTGAGAYFNAVTPHRLFDTRDHDTRIPAGGVISAPLDGRIPADATAVAVNVTAYAPTTNTFLAVDGGRFPSLATSVVNVRLGSVVANKAIVGIDADDRWLSVRNNAGSVDAFVDLLGYYSADGDAFHPIDPVRAFDSRESTSLTHRGTRRVPLGTVVPAEAETVSFNLTGIGDYGTYTHLTAHQAGTPLPATSTLNLYSLQIASNQAVVPLGVDRAVDVYNHVNYPDAIVDVFGYFAPRA</sequence>
<evidence type="ECO:0000313" key="2">
    <source>
        <dbReference type="EMBL" id="MBB4909541.1"/>
    </source>
</evidence>
<dbReference type="RefSeq" id="WP_184813641.1">
    <property type="nucleotide sequence ID" value="NZ_JACHJQ010000006.1"/>
</dbReference>
<feature type="chain" id="PRO_5039189419" evidence="1">
    <location>
        <begin position="26"/>
        <end position="390"/>
    </location>
</feature>
<feature type="signal peptide" evidence="1">
    <location>
        <begin position="1"/>
        <end position="25"/>
    </location>
</feature>
<dbReference type="Proteomes" id="UP000520767">
    <property type="component" value="Unassembled WGS sequence"/>
</dbReference>
<keyword evidence="3" id="KW-1185">Reference proteome</keyword>
<evidence type="ECO:0000313" key="3">
    <source>
        <dbReference type="Proteomes" id="UP000520767"/>
    </source>
</evidence>
<dbReference type="EMBL" id="JACHJQ010000006">
    <property type="protein sequence ID" value="MBB4909541.1"/>
    <property type="molecule type" value="Genomic_DNA"/>
</dbReference>
<reference evidence="2 3" key="1">
    <citation type="submission" date="2020-08" db="EMBL/GenBank/DDBJ databases">
        <title>Genomic Encyclopedia of Type Strains, Phase III (KMG-III): the genomes of soil and plant-associated and newly described type strains.</title>
        <authorList>
            <person name="Whitman W."/>
        </authorList>
    </citation>
    <scope>NUCLEOTIDE SEQUENCE [LARGE SCALE GENOMIC DNA]</scope>
    <source>
        <strain evidence="2 3">CECT 8960</strain>
    </source>
</reference>
<evidence type="ECO:0000256" key="1">
    <source>
        <dbReference type="SAM" id="SignalP"/>
    </source>
</evidence>
<proteinExistence type="predicted"/>
<accession>A0A7W7VGN2</accession>
<protein>
    <submittedName>
        <fullName evidence="2">Uncharacterized protein</fullName>
    </submittedName>
</protein>
<organism evidence="2 3">
    <name type="scientific">Actinophytocola algeriensis</name>
    <dbReference type="NCBI Taxonomy" id="1768010"/>
    <lineage>
        <taxon>Bacteria</taxon>
        <taxon>Bacillati</taxon>
        <taxon>Actinomycetota</taxon>
        <taxon>Actinomycetes</taxon>
        <taxon>Pseudonocardiales</taxon>
        <taxon>Pseudonocardiaceae</taxon>
    </lineage>
</organism>